<evidence type="ECO:0000256" key="5">
    <source>
        <dbReference type="ARBA" id="ARBA00022840"/>
    </source>
</evidence>
<keyword evidence="8" id="KW-1185">Reference proteome</keyword>
<keyword evidence="3" id="KW-1003">Cell membrane</keyword>
<evidence type="ECO:0000256" key="2">
    <source>
        <dbReference type="ARBA" id="ARBA00022448"/>
    </source>
</evidence>
<dbReference type="Proteomes" id="UP000298180">
    <property type="component" value="Unassembled WGS sequence"/>
</dbReference>
<proteinExistence type="inferred from homology"/>
<dbReference type="InterPro" id="IPR027417">
    <property type="entry name" value="P-loop_NTPase"/>
</dbReference>
<dbReference type="Pfam" id="PF00005">
    <property type="entry name" value="ABC_tran"/>
    <property type="match status" value="1"/>
</dbReference>
<dbReference type="GO" id="GO:0016887">
    <property type="term" value="F:ATP hydrolysis activity"/>
    <property type="evidence" value="ECO:0007669"/>
    <property type="project" value="InterPro"/>
</dbReference>
<dbReference type="InterPro" id="IPR003593">
    <property type="entry name" value="AAA+_ATPase"/>
</dbReference>
<dbReference type="SUPFAM" id="SSF52540">
    <property type="entry name" value="P-loop containing nucleoside triphosphate hydrolases"/>
    <property type="match status" value="1"/>
</dbReference>
<protein>
    <submittedName>
        <fullName evidence="7">ABC transporter ATP-binding protein</fullName>
    </submittedName>
</protein>
<name>A0A4Z0BVV2_9BURK</name>
<evidence type="ECO:0000313" key="7">
    <source>
        <dbReference type="EMBL" id="TFZ02604.1"/>
    </source>
</evidence>
<comment type="similarity">
    <text evidence="1">Belongs to the ABC transporter superfamily.</text>
</comment>
<evidence type="ECO:0000256" key="4">
    <source>
        <dbReference type="ARBA" id="ARBA00022741"/>
    </source>
</evidence>
<organism evidence="7 8">
    <name type="scientific">Ramlibacter henchirensis</name>
    <dbReference type="NCBI Taxonomy" id="204072"/>
    <lineage>
        <taxon>Bacteria</taxon>
        <taxon>Pseudomonadati</taxon>
        <taxon>Pseudomonadota</taxon>
        <taxon>Betaproteobacteria</taxon>
        <taxon>Burkholderiales</taxon>
        <taxon>Comamonadaceae</taxon>
        <taxon>Ramlibacter</taxon>
    </lineage>
</organism>
<comment type="caution">
    <text evidence="7">The sequence shown here is derived from an EMBL/GenBank/DDBJ whole genome shotgun (WGS) entry which is preliminary data.</text>
</comment>
<evidence type="ECO:0000259" key="6">
    <source>
        <dbReference type="PROSITE" id="PS50893"/>
    </source>
</evidence>
<dbReference type="Gene3D" id="3.40.50.300">
    <property type="entry name" value="P-loop containing nucleotide triphosphate hydrolases"/>
    <property type="match status" value="1"/>
</dbReference>
<keyword evidence="4" id="KW-0547">Nucleotide-binding</keyword>
<keyword evidence="3" id="KW-0472">Membrane</keyword>
<dbReference type="PANTHER" id="PTHR42788:SF13">
    <property type="entry name" value="ALIPHATIC SULFONATES IMPORT ATP-BINDING PROTEIN SSUB"/>
    <property type="match status" value="1"/>
</dbReference>
<keyword evidence="2" id="KW-0813">Transport</keyword>
<sequence>MQFDTTEAVAVKAAKPAAATSPYLRLAGIRKAFGTGDSSTLAIGGVDLDVRQGEFLGIIGPSGCGKSTLLQIAAGLAAPTEGKVSFEGREVVAPPAGIVYLFQQYGKSLFPWRTVQDNVAFAIEHQPGMTREKARGESRRYLEMVGLSGFDRKFPFQLSGGMQQRVTIARALAAKPRVLLMDEPFSSVDALTRLDLHALILDLWQQQGFTAVLVTHDVDEAVFLADRVAVLSRRPAHIAEVVETQLPRPRDNIATRELPRFIELRHHLLEQLLRREP</sequence>
<dbReference type="InterPro" id="IPR050166">
    <property type="entry name" value="ABC_transporter_ATP-bind"/>
</dbReference>
<dbReference type="PANTHER" id="PTHR42788">
    <property type="entry name" value="TAURINE IMPORT ATP-BINDING PROTEIN-RELATED"/>
    <property type="match status" value="1"/>
</dbReference>
<dbReference type="PROSITE" id="PS00211">
    <property type="entry name" value="ABC_TRANSPORTER_1"/>
    <property type="match status" value="1"/>
</dbReference>
<dbReference type="SMART" id="SM00382">
    <property type="entry name" value="AAA"/>
    <property type="match status" value="1"/>
</dbReference>
<dbReference type="InterPro" id="IPR017871">
    <property type="entry name" value="ABC_transporter-like_CS"/>
</dbReference>
<dbReference type="OrthoDB" id="8683598at2"/>
<feature type="domain" description="ABC transporter" evidence="6">
    <location>
        <begin position="24"/>
        <end position="258"/>
    </location>
</feature>
<dbReference type="EMBL" id="SMLM01000002">
    <property type="protein sequence ID" value="TFZ02604.1"/>
    <property type="molecule type" value="Genomic_DNA"/>
</dbReference>
<reference evidence="7 8" key="1">
    <citation type="submission" date="2019-03" db="EMBL/GenBank/DDBJ databases">
        <title>Ramlibacter henchirensis DSM 14656, whole genome shotgun sequence.</title>
        <authorList>
            <person name="Zhang X."/>
            <person name="Feng G."/>
            <person name="Zhu H."/>
        </authorList>
    </citation>
    <scope>NUCLEOTIDE SEQUENCE [LARGE SCALE GENOMIC DNA]</scope>
    <source>
        <strain evidence="7 8">DSM 14656</strain>
    </source>
</reference>
<dbReference type="CDD" id="cd03293">
    <property type="entry name" value="ABC_NrtD_SsuB_transporters"/>
    <property type="match status" value="1"/>
</dbReference>
<accession>A0A4Z0BVV2</accession>
<gene>
    <name evidence="7" type="ORF">EZ313_15200</name>
</gene>
<dbReference type="RefSeq" id="WP_135264129.1">
    <property type="nucleotide sequence ID" value="NZ_SMLM01000002.1"/>
</dbReference>
<evidence type="ECO:0000256" key="3">
    <source>
        <dbReference type="ARBA" id="ARBA00022475"/>
    </source>
</evidence>
<keyword evidence="5 7" id="KW-0067">ATP-binding</keyword>
<evidence type="ECO:0000256" key="1">
    <source>
        <dbReference type="ARBA" id="ARBA00005417"/>
    </source>
</evidence>
<dbReference type="PROSITE" id="PS50893">
    <property type="entry name" value="ABC_TRANSPORTER_2"/>
    <property type="match status" value="1"/>
</dbReference>
<evidence type="ECO:0000313" key="8">
    <source>
        <dbReference type="Proteomes" id="UP000298180"/>
    </source>
</evidence>
<dbReference type="InterPro" id="IPR003439">
    <property type="entry name" value="ABC_transporter-like_ATP-bd"/>
</dbReference>
<dbReference type="AlphaFoldDB" id="A0A4Z0BVV2"/>
<dbReference type="GO" id="GO:0005524">
    <property type="term" value="F:ATP binding"/>
    <property type="evidence" value="ECO:0007669"/>
    <property type="project" value="UniProtKB-KW"/>
</dbReference>